<dbReference type="OrthoDB" id="9808367at2"/>
<dbReference type="InterPro" id="IPR000286">
    <property type="entry name" value="HDACs"/>
</dbReference>
<dbReference type="InterPro" id="IPR023696">
    <property type="entry name" value="Ureohydrolase_dom_sf"/>
</dbReference>
<evidence type="ECO:0000256" key="4">
    <source>
        <dbReference type="ARBA" id="ARBA00022801"/>
    </source>
</evidence>
<dbReference type="InterPro" id="IPR023801">
    <property type="entry name" value="His_deacetylse_dom"/>
</dbReference>
<accession>A0A192D630</accession>
<sequence length="338" mass="35398">MLTFSSPAQMGHAPLLELVNGAAEDHAETPARLANMLTMAGTVEAPGDHGLAPILAVHDHDYVAFLKDAHAAWLAAGRTGDAIGYAFPVRARRPLALDRIDGKLGQYGFDTVTPIAAGTWEAVHGAAQAAIAAAEAVVSGRSDKAFALCRPPGHHAGRDYFGGYCYLNNAAIAARLAVARGAGPVAVLDVDYHHGNGTQDIFYADGDVFFASIHADPRTDFPYFWGHADERGAGEGEGANLNLPLPRGTDWRSYESVLATAMEAIARFGARTLIVSYGADTFAEDPISQFSLSTQDMQRMGTMIGAAGLPTIAVMEGGYNVAALGRNVAAFIAGLEGG</sequence>
<evidence type="ECO:0000259" key="6">
    <source>
        <dbReference type="Pfam" id="PF00850"/>
    </source>
</evidence>
<evidence type="ECO:0000256" key="2">
    <source>
        <dbReference type="ARBA" id="ARBA00005947"/>
    </source>
</evidence>
<dbReference type="GO" id="GO:0046872">
    <property type="term" value="F:metal ion binding"/>
    <property type="evidence" value="ECO:0007669"/>
    <property type="project" value="UniProtKB-KW"/>
</dbReference>
<feature type="domain" description="Histone deacetylase" evidence="6">
    <location>
        <begin position="46"/>
        <end position="334"/>
    </location>
</feature>
<evidence type="ECO:0000256" key="3">
    <source>
        <dbReference type="ARBA" id="ARBA00022723"/>
    </source>
</evidence>
<evidence type="ECO:0000313" key="7">
    <source>
        <dbReference type="EMBL" id="ANK13332.1"/>
    </source>
</evidence>
<dbReference type="AlphaFoldDB" id="A0A192D630"/>
<dbReference type="EMBL" id="CP016033">
    <property type="protein sequence ID" value="ANK13332.1"/>
    <property type="molecule type" value="Genomic_DNA"/>
</dbReference>
<dbReference type="PRINTS" id="PR01270">
    <property type="entry name" value="HDASUPER"/>
</dbReference>
<organism evidence="7 8">
    <name type="scientific">Erythrobacter neustonensis</name>
    <dbReference type="NCBI Taxonomy" id="1112"/>
    <lineage>
        <taxon>Bacteria</taxon>
        <taxon>Pseudomonadati</taxon>
        <taxon>Pseudomonadota</taxon>
        <taxon>Alphaproteobacteria</taxon>
        <taxon>Sphingomonadales</taxon>
        <taxon>Erythrobacteraceae</taxon>
        <taxon>Erythrobacter/Porphyrobacter group</taxon>
        <taxon>Erythrobacter</taxon>
    </lineage>
</organism>
<gene>
    <name evidence="7" type="ORF">A9D12_10695</name>
</gene>
<evidence type="ECO:0000256" key="1">
    <source>
        <dbReference type="ARBA" id="ARBA00001947"/>
    </source>
</evidence>
<proteinExistence type="inferred from homology"/>
<dbReference type="Proteomes" id="UP000078263">
    <property type="component" value="Chromosome"/>
</dbReference>
<dbReference type="Pfam" id="PF00850">
    <property type="entry name" value="Hist_deacetyl"/>
    <property type="match status" value="1"/>
</dbReference>
<dbReference type="GO" id="GO:0016787">
    <property type="term" value="F:hydrolase activity"/>
    <property type="evidence" value="ECO:0007669"/>
    <property type="project" value="UniProtKB-KW"/>
</dbReference>
<keyword evidence="4 7" id="KW-0378">Hydrolase</keyword>
<comment type="similarity">
    <text evidence="2">Belongs to the histone deacetylase family.</text>
</comment>
<dbReference type="KEGG" id="pns:A9D12_10695"/>
<dbReference type="STRING" id="1112.A9D12_10695"/>
<keyword evidence="3" id="KW-0479">Metal-binding</keyword>
<dbReference type="SUPFAM" id="SSF52768">
    <property type="entry name" value="Arginase/deacetylase"/>
    <property type="match status" value="1"/>
</dbReference>
<dbReference type="Gene3D" id="3.40.800.20">
    <property type="entry name" value="Histone deacetylase domain"/>
    <property type="match status" value="1"/>
</dbReference>
<evidence type="ECO:0000313" key="8">
    <source>
        <dbReference type="Proteomes" id="UP000078263"/>
    </source>
</evidence>
<comment type="cofactor">
    <cofactor evidence="1">
        <name>Zn(2+)</name>
        <dbReference type="ChEBI" id="CHEBI:29105"/>
    </cofactor>
</comment>
<dbReference type="RefSeq" id="WP_068351712.1">
    <property type="nucleotide sequence ID" value="NZ_CP016033.1"/>
</dbReference>
<keyword evidence="8" id="KW-1185">Reference proteome</keyword>
<dbReference type="PANTHER" id="PTHR10625:SF17">
    <property type="entry name" value="HISTONE DEACETYLASE 8"/>
    <property type="match status" value="1"/>
</dbReference>
<dbReference type="PANTHER" id="PTHR10625">
    <property type="entry name" value="HISTONE DEACETYLASE HDAC1-RELATED"/>
    <property type="match status" value="1"/>
</dbReference>
<dbReference type="GO" id="GO:0040029">
    <property type="term" value="P:epigenetic regulation of gene expression"/>
    <property type="evidence" value="ECO:0007669"/>
    <property type="project" value="TreeGrafter"/>
</dbReference>
<protein>
    <submittedName>
        <fullName evidence="7">Acetylpolyamine aminohydrolase</fullName>
    </submittedName>
</protein>
<dbReference type="GO" id="GO:0004407">
    <property type="term" value="F:histone deacetylase activity"/>
    <property type="evidence" value="ECO:0007669"/>
    <property type="project" value="TreeGrafter"/>
</dbReference>
<evidence type="ECO:0000256" key="5">
    <source>
        <dbReference type="ARBA" id="ARBA00022833"/>
    </source>
</evidence>
<keyword evidence="5" id="KW-0862">Zinc</keyword>
<dbReference type="CDD" id="cd10001">
    <property type="entry name" value="HDAC_classII_APAH"/>
    <property type="match status" value="1"/>
</dbReference>
<dbReference type="InterPro" id="IPR037138">
    <property type="entry name" value="His_deacetylse_dom_sf"/>
</dbReference>
<name>A0A192D630_9SPHN</name>
<reference evidence="7 8" key="1">
    <citation type="submission" date="2016-05" db="EMBL/GenBank/DDBJ databases">
        <title>Compelete Genome Sequence of Bacteriochlorophyll-Synthesizing Bacterium Porphyrobacter neustonensis DSM 9434.</title>
        <authorList>
            <person name="Shi X.-L."/>
            <person name="Wu Y.-H."/>
            <person name="Cheng H."/>
            <person name="Xu L."/>
            <person name="Zhang X.-Q."/>
            <person name="Wang C.-S."/>
            <person name="Xu X.-W."/>
        </authorList>
    </citation>
    <scope>NUCLEOTIDE SEQUENCE [LARGE SCALE GENOMIC DNA]</scope>
    <source>
        <strain evidence="7 8">DSM 9434</strain>
    </source>
</reference>